<dbReference type="STRING" id="35608.A0A2U1M5Z0"/>
<proteinExistence type="predicted"/>
<keyword evidence="3" id="KW-0863">Zinc-finger</keyword>
<evidence type="ECO:0000256" key="1">
    <source>
        <dbReference type="ARBA" id="ARBA00004123"/>
    </source>
</evidence>
<comment type="subcellular location">
    <subcellularLocation>
        <location evidence="1">Nucleus</location>
    </subcellularLocation>
</comment>
<dbReference type="EMBL" id="PKPP01006391">
    <property type="protein sequence ID" value="PWA56661.1"/>
    <property type="molecule type" value="Genomic_DNA"/>
</dbReference>
<name>A0A2U1M5Z0_ARTAN</name>
<evidence type="ECO:0000313" key="8">
    <source>
        <dbReference type="Proteomes" id="UP000245207"/>
    </source>
</evidence>
<dbReference type="InterPro" id="IPR008906">
    <property type="entry name" value="HATC_C_dom"/>
</dbReference>
<dbReference type="OrthoDB" id="1607513at2759"/>
<reference evidence="7 8" key="1">
    <citation type="journal article" date="2018" name="Mol. Plant">
        <title>The genome of Artemisia annua provides insight into the evolution of Asteraceae family and artemisinin biosynthesis.</title>
        <authorList>
            <person name="Shen Q."/>
            <person name="Zhang L."/>
            <person name="Liao Z."/>
            <person name="Wang S."/>
            <person name="Yan T."/>
            <person name="Shi P."/>
            <person name="Liu M."/>
            <person name="Fu X."/>
            <person name="Pan Q."/>
            <person name="Wang Y."/>
            <person name="Lv Z."/>
            <person name="Lu X."/>
            <person name="Zhang F."/>
            <person name="Jiang W."/>
            <person name="Ma Y."/>
            <person name="Chen M."/>
            <person name="Hao X."/>
            <person name="Li L."/>
            <person name="Tang Y."/>
            <person name="Lv G."/>
            <person name="Zhou Y."/>
            <person name="Sun X."/>
            <person name="Brodelius P.E."/>
            <person name="Rose J.K.C."/>
            <person name="Tang K."/>
        </authorList>
    </citation>
    <scope>NUCLEOTIDE SEQUENCE [LARGE SCALE GENOMIC DNA]</scope>
    <source>
        <strain evidence="8">cv. Huhao1</strain>
        <tissue evidence="7">Leaf</tissue>
    </source>
</reference>
<gene>
    <name evidence="7" type="ORF">CTI12_AA418780</name>
</gene>
<dbReference type="Pfam" id="PF05699">
    <property type="entry name" value="Dimer_Tnp_hAT"/>
    <property type="match status" value="1"/>
</dbReference>
<dbReference type="PANTHER" id="PTHR46481:SF10">
    <property type="entry name" value="ZINC FINGER BED DOMAIN-CONTAINING PROTEIN 39"/>
    <property type="match status" value="1"/>
</dbReference>
<dbReference type="Proteomes" id="UP000245207">
    <property type="component" value="Unassembled WGS sequence"/>
</dbReference>
<dbReference type="InterPro" id="IPR012337">
    <property type="entry name" value="RNaseH-like_sf"/>
</dbReference>
<evidence type="ECO:0000313" key="7">
    <source>
        <dbReference type="EMBL" id="PWA56661.1"/>
    </source>
</evidence>
<keyword evidence="8" id="KW-1185">Reference proteome</keyword>
<accession>A0A2U1M5Z0</accession>
<keyword evidence="5" id="KW-0539">Nucleus</keyword>
<keyword evidence="2" id="KW-0479">Metal-binding</keyword>
<dbReference type="PANTHER" id="PTHR46481">
    <property type="entry name" value="ZINC FINGER BED DOMAIN-CONTAINING PROTEIN 4"/>
    <property type="match status" value="1"/>
</dbReference>
<dbReference type="GO" id="GO:0008270">
    <property type="term" value="F:zinc ion binding"/>
    <property type="evidence" value="ECO:0007669"/>
    <property type="project" value="UniProtKB-KW"/>
</dbReference>
<evidence type="ECO:0000256" key="2">
    <source>
        <dbReference type="ARBA" id="ARBA00022723"/>
    </source>
</evidence>
<evidence type="ECO:0000256" key="3">
    <source>
        <dbReference type="ARBA" id="ARBA00022771"/>
    </source>
</evidence>
<comment type="caution">
    <text evidence="7">The sequence shown here is derived from an EMBL/GenBank/DDBJ whole genome shotgun (WGS) entry which is preliminary data.</text>
</comment>
<dbReference type="AlphaFoldDB" id="A0A2U1M5Z0"/>
<organism evidence="7 8">
    <name type="scientific">Artemisia annua</name>
    <name type="common">Sweet wormwood</name>
    <dbReference type="NCBI Taxonomy" id="35608"/>
    <lineage>
        <taxon>Eukaryota</taxon>
        <taxon>Viridiplantae</taxon>
        <taxon>Streptophyta</taxon>
        <taxon>Embryophyta</taxon>
        <taxon>Tracheophyta</taxon>
        <taxon>Spermatophyta</taxon>
        <taxon>Magnoliopsida</taxon>
        <taxon>eudicotyledons</taxon>
        <taxon>Gunneridae</taxon>
        <taxon>Pentapetalae</taxon>
        <taxon>asterids</taxon>
        <taxon>campanulids</taxon>
        <taxon>Asterales</taxon>
        <taxon>Asteraceae</taxon>
        <taxon>Asteroideae</taxon>
        <taxon>Anthemideae</taxon>
        <taxon>Artemisiinae</taxon>
        <taxon>Artemisia</taxon>
    </lineage>
</organism>
<dbReference type="SUPFAM" id="SSF53098">
    <property type="entry name" value="Ribonuclease H-like"/>
    <property type="match status" value="1"/>
</dbReference>
<keyword evidence="4" id="KW-0862">Zinc</keyword>
<evidence type="ECO:0000256" key="4">
    <source>
        <dbReference type="ARBA" id="ARBA00022833"/>
    </source>
</evidence>
<evidence type="ECO:0000256" key="5">
    <source>
        <dbReference type="ARBA" id="ARBA00023242"/>
    </source>
</evidence>
<protein>
    <recommendedName>
        <fullName evidence="6">HAT C-terminal dimerisation domain-containing protein</fullName>
    </recommendedName>
</protein>
<dbReference type="GO" id="GO:0005634">
    <property type="term" value="C:nucleus"/>
    <property type="evidence" value="ECO:0007669"/>
    <property type="project" value="UniProtKB-SubCell"/>
</dbReference>
<dbReference type="InterPro" id="IPR052035">
    <property type="entry name" value="ZnF_BED_domain_contain"/>
</dbReference>
<feature type="domain" description="HAT C-terminal dimerisation" evidence="6">
    <location>
        <begin position="468"/>
        <end position="522"/>
    </location>
</feature>
<dbReference type="GO" id="GO:0046983">
    <property type="term" value="F:protein dimerization activity"/>
    <property type="evidence" value="ECO:0007669"/>
    <property type="project" value="InterPro"/>
</dbReference>
<sequence length="573" mass="65948">MAEPVTSCASSTPAAWTYDPKLAIEKQLKCIITNELPFDMFSRPLWIQFVQQNLQPAYERVSKYTIKRLAFKYYIKAKKDLIAYFENFQGKVSLIIHVWDTLCTDLKFVVITCHWVDPDTWKMSKRTICIQGEENVHETVMECVNDFGLKDKIFSICLDDVGDAMYAKGMEKLKRDLNPMFNGILFETKCISHVLISMVKKCLDHVDPVIEKARNMLFYVNSLKYDEFKEFMRGKGVKNTAPSLNCPDMWNTTYKMLRGIVAQKALLMEFYASSGENDINDNDWVVIESLLGILKVFHSSTVRLSNAKSPSTPLLLGECLLISDMFKKYKQDPFWQPIITKLQSMFLKYYKTIPPVFSCATALNPKIGVKGVENILEDIEANLGLTNNMSDSTFAKVSIAKFNSALQEVFDHYDTMHKSRPRDQAHDTSSSRNIIFQSVSRKRSESGTISSDLELFNKTDFSVVMTNDDEETKMLEWWSIKGCQLYPVLGAMVRDLLTVQACVEDLEYAFCFKGRELDEETSMGYPWWLQRRIFLKEHFDEVGWEDNGELVEDLEGECEGHNYDKLSDASDEE</sequence>
<evidence type="ECO:0000259" key="6">
    <source>
        <dbReference type="Pfam" id="PF05699"/>
    </source>
</evidence>